<evidence type="ECO:0000313" key="2">
    <source>
        <dbReference type="Proteomes" id="UP000260823"/>
    </source>
</evidence>
<name>A0A3E2NXV7_9SPHI</name>
<keyword evidence="2" id="KW-1185">Reference proteome</keyword>
<dbReference type="EMBL" id="QWDE01000001">
    <property type="protein sequence ID" value="RFZ85751.1"/>
    <property type="molecule type" value="Genomic_DNA"/>
</dbReference>
<dbReference type="Proteomes" id="UP000260823">
    <property type="component" value="Unassembled WGS sequence"/>
</dbReference>
<comment type="caution">
    <text evidence="1">The sequence shown here is derived from an EMBL/GenBank/DDBJ whole genome shotgun (WGS) entry which is preliminary data.</text>
</comment>
<proteinExistence type="predicted"/>
<reference evidence="1 2" key="1">
    <citation type="submission" date="2018-08" db="EMBL/GenBank/DDBJ databases">
        <title>Mucilaginibacter terrae sp. nov., isolated from manganese diggings.</title>
        <authorList>
            <person name="Huang Y."/>
            <person name="Zhou Z."/>
        </authorList>
    </citation>
    <scope>NUCLEOTIDE SEQUENCE [LARGE SCALE GENOMIC DNA]</scope>
    <source>
        <strain evidence="1 2">ZH6</strain>
    </source>
</reference>
<evidence type="ECO:0000313" key="1">
    <source>
        <dbReference type="EMBL" id="RFZ85751.1"/>
    </source>
</evidence>
<sequence length="97" mass="11513">MNKQSNNRNCVVMPSEISRLGYRIEKFRIFDPQNTIFEILAAEVFIRKKQHFYLLKKMWFLKVLDHQYGTIPIISVLKISTPINKNFCTKVVTVFCQ</sequence>
<organism evidence="1 2">
    <name type="scientific">Mucilaginibacter terrenus</name>
    <dbReference type="NCBI Taxonomy" id="2482727"/>
    <lineage>
        <taxon>Bacteria</taxon>
        <taxon>Pseudomonadati</taxon>
        <taxon>Bacteroidota</taxon>
        <taxon>Sphingobacteriia</taxon>
        <taxon>Sphingobacteriales</taxon>
        <taxon>Sphingobacteriaceae</taxon>
        <taxon>Mucilaginibacter</taxon>
    </lineage>
</organism>
<accession>A0A3E2NXV7</accession>
<protein>
    <submittedName>
        <fullName evidence="1">Uncharacterized protein</fullName>
    </submittedName>
</protein>
<gene>
    <name evidence="1" type="ORF">DYU05_09195</name>
</gene>
<dbReference type="AlphaFoldDB" id="A0A3E2NXV7"/>